<dbReference type="EMBL" id="CP046401">
    <property type="protein sequence ID" value="QGY45008.1"/>
    <property type="molecule type" value="Genomic_DNA"/>
</dbReference>
<evidence type="ECO:0000313" key="7">
    <source>
        <dbReference type="EMBL" id="QGY45008.1"/>
    </source>
</evidence>
<accession>A0A6I6JV93</accession>
<name>A0A6I6JV93_9BACT</name>
<feature type="transmembrane region" description="Helical" evidence="6">
    <location>
        <begin position="393"/>
        <end position="414"/>
    </location>
</feature>
<feature type="transmembrane region" description="Helical" evidence="6">
    <location>
        <begin position="329"/>
        <end position="354"/>
    </location>
</feature>
<feature type="transmembrane region" description="Helical" evidence="6">
    <location>
        <begin position="142"/>
        <end position="160"/>
    </location>
</feature>
<organism evidence="7 8">
    <name type="scientific">Maribellus comscasis</name>
    <dbReference type="NCBI Taxonomy" id="2681766"/>
    <lineage>
        <taxon>Bacteria</taxon>
        <taxon>Pseudomonadati</taxon>
        <taxon>Bacteroidota</taxon>
        <taxon>Bacteroidia</taxon>
        <taxon>Marinilabiliales</taxon>
        <taxon>Prolixibacteraceae</taxon>
        <taxon>Maribellus</taxon>
    </lineage>
</organism>
<dbReference type="CDD" id="cd17486">
    <property type="entry name" value="MFS_AmpG_like"/>
    <property type="match status" value="1"/>
</dbReference>
<dbReference type="PANTHER" id="PTHR12778:SF10">
    <property type="entry name" value="MAJOR FACILITATOR SUPERFAMILY DOMAIN-CONTAINING PROTEIN 3"/>
    <property type="match status" value="1"/>
</dbReference>
<evidence type="ECO:0000256" key="2">
    <source>
        <dbReference type="ARBA" id="ARBA00022448"/>
    </source>
</evidence>
<dbReference type="Proteomes" id="UP000428260">
    <property type="component" value="Chromosome"/>
</dbReference>
<dbReference type="GO" id="GO:0016020">
    <property type="term" value="C:membrane"/>
    <property type="evidence" value="ECO:0007669"/>
    <property type="project" value="UniProtKB-SubCell"/>
</dbReference>
<dbReference type="PANTHER" id="PTHR12778">
    <property type="entry name" value="SOLUTE CARRIER FAMILY 33 ACETYL-COA TRANSPORTER -RELATED"/>
    <property type="match status" value="1"/>
</dbReference>
<feature type="transmembrane region" description="Helical" evidence="6">
    <location>
        <begin position="45"/>
        <end position="62"/>
    </location>
</feature>
<feature type="transmembrane region" description="Helical" evidence="6">
    <location>
        <begin position="302"/>
        <end position="323"/>
    </location>
</feature>
<feature type="transmembrane region" description="Helical" evidence="6">
    <location>
        <begin position="100"/>
        <end position="121"/>
    </location>
</feature>
<feature type="transmembrane region" description="Helical" evidence="6">
    <location>
        <begin position="230"/>
        <end position="252"/>
    </location>
</feature>
<keyword evidence="3 6" id="KW-0812">Transmembrane</keyword>
<proteinExistence type="predicted"/>
<dbReference type="Pfam" id="PF07690">
    <property type="entry name" value="MFS_1"/>
    <property type="match status" value="1"/>
</dbReference>
<keyword evidence="8" id="KW-1185">Reference proteome</keyword>
<dbReference type="GO" id="GO:0022857">
    <property type="term" value="F:transmembrane transporter activity"/>
    <property type="evidence" value="ECO:0007669"/>
    <property type="project" value="InterPro"/>
</dbReference>
<sequence length="430" mass="48537">MAKQTTRNPWAWIPTLYFAEGLPYVLVMTVSVIMYKRLEISNTDIALYTSWLYLPWVIKPLWSPIVDILKTKRYWIVAMQLIIGGALAGVAFTIPAGNFFQYTLAFFWLLAFSSATHDIAADGFYMLGLTKHDQAFFIGIRNTFYRIAMLAGQGLFVILAGQMEKITSDIQWAWSLTFFIIAALFTLFFVWHLFILPYPASDSKRQAKSLKQVFAGFGETFISFFKKEGIVLSIIFILIFRLGEAQLVKLASPFLLDSPDVGGLGLSTSNIGFIYGTAGMIALTLGGILGGIVVSRQGLKKWMLPMVFAMNLPNLVYVFLAFIQPQNLWIVTGSVIIEQFGYGFGFTAFMLYLIYISDGQHKTAHYALCTGFMALGMMLPGMISGWIEELIGYKYFFIWVMACTLPGFIIINYLKYDPKFGMKEKEKEKS</sequence>
<evidence type="ECO:0000256" key="6">
    <source>
        <dbReference type="SAM" id="Phobius"/>
    </source>
</evidence>
<dbReference type="Gene3D" id="1.20.1250.20">
    <property type="entry name" value="MFS general substrate transporter like domains"/>
    <property type="match status" value="2"/>
</dbReference>
<evidence type="ECO:0000256" key="4">
    <source>
        <dbReference type="ARBA" id="ARBA00022989"/>
    </source>
</evidence>
<dbReference type="SUPFAM" id="SSF103473">
    <property type="entry name" value="MFS general substrate transporter"/>
    <property type="match status" value="1"/>
</dbReference>
<dbReference type="KEGG" id="mcos:GM418_15400"/>
<evidence type="ECO:0000256" key="1">
    <source>
        <dbReference type="ARBA" id="ARBA00004141"/>
    </source>
</evidence>
<feature type="transmembrane region" description="Helical" evidence="6">
    <location>
        <begin position="272"/>
        <end position="295"/>
    </location>
</feature>
<feature type="transmembrane region" description="Helical" evidence="6">
    <location>
        <begin position="366"/>
        <end position="387"/>
    </location>
</feature>
<feature type="transmembrane region" description="Helical" evidence="6">
    <location>
        <begin position="74"/>
        <end position="94"/>
    </location>
</feature>
<protein>
    <submittedName>
        <fullName evidence="7">MFS transporter</fullName>
    </submittedName>
</protein>
<gene>
    <name evidence="7" type="ORF">GM418_15400</name>
</gene>
<feature type="transmembrane region" description="Helical" evidence="6">
    <location>
        <begin position="172"/>
        <end position="196"/>
    </location>
</feature>
<dbReference type="AlphaFoldDB" id="A0A6I6JV93"/>
<evidence type="ECO:0000256" key="5">
    <source>
        <dbReference type="ARBA" id="ARBA00023136"/>
    </source>
</evidence>
<keyword evidence="2" id="KW-0813">Transport</keyword>
<dbReference type="RefSeq" id="WP_158867861.1">
    <property type="nucleotide sequence ID" value="NZ_CP046401.1"/>
</dbReference>
<feature type="transmembrane region" description="Helical" evidence="6">
    <location>
        <begin position="12"/>
        <end position="33"/>
    </location>
</feature>
<dbReference type="InterPro" id="IPR011701">
    <property type="entry name" value="MFS"/>
</dbReference>
<comment type="subcellular location">
    <subcellularLocation>
        <location evidence="1">Membrane</location>
        <topology evidence="1">Multi-pass membrane protein</topology>
    </subcellularLocation>
</comment>
<evidence type="ECO:0000256" key="3">
    <source>
        <dbReference type="ARBA" id="ARBA00022692"/>
    </source>
</evidence>
<evidence type="ECO:0000313" key="8">
    <source>
        <dbReference type="Proteomes" id="UP000428260"/>
    </source>
</evidence>
<keyword evidence="4 6" id="KW-1133">Transmembrane helix</keyword>
<dbReference type="InterPro" id="IPR036259">
    <property type="entry name" value="MFS_trans_sf"/>
</dbReference>
<keyword evidence="5 6" id="KW-0472">Membrane</keyword>
<reference evidence="7 8" key="1">
    <citation type="submission" date="2019-11" db="EMBL/GenBank/DDBJ databases">
        <authorList>
            <person name="Zheng R.K."/>
            <person name="Sun C.M."/>
        </authorList>
    </citation>
    <scope>NUCLEOTIDE SEQUENCE [LARGE SCALE GENOMIC DNA]</scope>
    <source>
        <strain evidence="7 8">WC007</strain>
    </source>
</reference>
<dbReference type="InterPro" id="IPR004752">
    <property type="entry name" value="AmpG_permease/AT-1"/>
</dbReference>